<dbReference type="OrthoDB" id="2085750at2"/>
<dbReference type="EMBL" id="CYXM01000001">
    <property type="protein sequence ID" value="CUM73380.1"/>
    <property type="molecule type" value="Genomic_DNA"/>
</dbReference>
<keyword evidence="1" id="KW-1133">Transmembrane helix</keyword>
<dbReference type="AlphaFoldDB" id="A0A173R647"/>
<evidence type="ECO:0000313" key="3">
    <source>
        <dbReference type="Proteomes" id="UP000095673"/>
    </source>
</evidence>
<feature type="transmembrane region" description="Helical" evidence="1">
    <location>
        <begin position="42"/>
        <end position="67"/>
    </location>
</feature>
<accession>A0A173R647</accession>
<organism evidence="2 3">
    <name type="scientific">Agathobacter rectalis</name>
    <dbReference type="NCBI Taxonomy" id="39491"/>
    <lineage>
        <taxon>Bacteria</taxon>
        <taxon>Bacillati</taxon>
        <taxon>Bacillota</taxon>
        <taxon>Clostridia</taxon>
        <taxon>Lachnospirales</taxon>
        <taxon>Lachnospiraceae</taxon>
        <taxon>Agathobacter</taxon>
    </lineage>
</organism>
<reference evidence="2 3" key="1">
    <citation type="submission" date="2015-09" db="EMBL/GenBank/DDBJ databases">
        <authorList>
            <consortium name="Pathogen Informatics"/>
        </authorList>
    </citation>
    <scope>NUCLEOTIDE SEQUENCE [LARGE SCALE GENOMIC DNA]</scope>
    <source>
        <strain evidence="2 3">2789STDY5834968</strain>
    </source>
</reference>
<protein>
    <recommendedName>
        <fullName evidence="4">Tyro protein tyrosine kinase-binding protein</fullName>
    </recommendedName>
</protein>
<evidence type="ECO:0000313" key="2">
    <source>
        <dbReference type="EMBL" id="CUM73380.1"/>
    </source>
</evidence>
<gene>
    <name evidence="2" type="ORF">ERS852580_00300</name>
</gene>
<name>A0A173R647_9FIRM</name>
<feature type="transmembrane region" description="Helical" evidence="1">
    <location>
        <begin position="12"/>
        <end position="36"/>
    </location>
</feature>
<proteinExistence type="predicted"/>
<keyword evidence="1" id="KW-0812">Transmembrane</keyword>
<evidence type="ECO:0008006" key="4">
    <source>
        <dbReference type="Google" id="ProtNLM"/>
    </source>
</evidence>
<evidence type="ECO:0000256" key="1">
    <source>
        <dbReference type="SAM" id="Phobius"/>
    </source>
</evidence>
<dbReference type="Proteomes" id="UP000095673">
    <property type="component" value="Unassembled WGS sequence"/>
</dbReference>
<sequence>MDDNKNKPMGWPLLYTLATLAGVAMLAILKACGIISMSWPVVIAGLVWVPTALLLITLWVATLLIWIGRTGKKIREYNRRRKISRTLDESMKGLTLNGVGPIYGIRRNKGENNTDYEKRIREKLGLSPRSLPKYETMEQLTLSNVGPIYGVVKKQDESWKHYRRRILKAARTLDTVNVQNAPKPRKE</sequence>
<keyword evidence="1" id="KW-0472">Membrane</keyword>
<dbReference type="RefSeq" id="WP_055236872.1">
    <property type="nucleotide sequence ID" value="NZ_CYXM01000001.1"/>
</dbReference>